<name>A0ACC7NYW3_9BACL</name>
<dbReference type="Proteomes" id="UP001631969">
    <property type="component" value="Unassembled WGS sequence"/>
</dbReference>
<dbReference type="EMBL" id="JBJURJ010000009">
    <property type="protein sequence ID" value="MFM9329685.1"/>
    <property type="molecule type" value="Genomic_DNA"/>
</dbReference>
<proteinExistence type="predicted"/>
<reference evidence="1" key="1">
    <citation type="submission" date="2024-12" db="EMBL/GenBank/DDBJ databases">
        <authorList>
            <person name="Wu N."/>
        </authorList>
    </citation>
    <scope>NUCLEOTIDE SEQUENCE</scope>
    <source>
        <strain evidence="1">P15</strain>
    </source>
</reference>
<evidence type="ECO:0000313" key="2">
    <source>
        <dbReference type="Proteomes" id="UP001631969"/>
    </source>
</evidence>
<keyword evidence="1" id="KW-0347">Helicase</keyword>
<gene>
    <name evidence="1" type="primary">addB</name>
    <name evidence="1" type="ORF">ACI1P1_15425</name>
</gene>
<sequence>MGMRFVIGRAGSGKSTLCLEEIKSRLQESPDGHPLVLLVPEQATFQTEQALVSAPGVKGLIRAQILSFRRLGWRVMQETGGTAGTPIDDLGKKMLLHKLLHKYNQELRLFRQAYDKTGFVDQLHGLVGEWKRHNLTPEDLEGYYRRIGKSLPDSAAALDNKLHDLILVYKHYEAELARGYLDGDSFLTRLAERAGQCGWLAEAEIWIDGFNGFTPQERTAVAVLAQHSRNVTLTLTLDRPYSAGEFPGELDLFHPAASAMRKLQEALEEKGVHGADVQVLDKQVPSRFTHSPMLAHLERQYEHRLSSARRTYAPVPSAAPQVVVRAAVNRRAEVEVAARQMVALVRDKGYRWQDIALRLRSLEVYADLLETVFSEYGIPYFMDHKRQVLHHPLVELIRSSLEAVNGYWPYEAVFRCIKTGFFLPLPGEDDAPCQEDWDAFENYVLMYGIHGRRFTDERSWRLRKLAPLEDTVPEAADEAGGEAAGEEAGQADPVIAACAHRAIEPLERLQKRLEKAGGAPEMAEALFQLLEELRVPERLELWMQQAVADGRPEKAREHSQIWELCMDVLDQLAELLDQETMKPQLFARLVETGLDSLRMGLVPPAVDQVLVGTIDRTRSSQVKAVFVLGANDGVLPQKINDDGIIAENEREFLLNQGVPMADSGRRRLLDEQYLIYTVLCAPADLLYLSYALADEEGKTLLPSEVVKQIGWLLPTVKPVLAEARPHAAMTDAEQLEFVATPGKAVADAVAQLREAKQGKNVSPVWVLAYNWLLGRREWRSKLHTSSRSLFYFNREEPLSADTSLLLFGDNLRASVSRMERFAACPFSHFAAYGLRLRERKIYRLEAPDIGQLYHAALSGFARQLSAEQLDWGSLTEEEIILRVNGLVDFLSPKLQNEILSSTSRYKYMAHRLKGILSKTSSALAEHARRGAFVPVGLEVGFGPGEELPALVLPLPGGHAMELVGRIDRVDRAYSDKGLLLRIMDYKSSPTMLRLPEVYHGLSLQMLTYLDVVLTHAPMWLGEPAHPAGVLYFHVHNPLLACRNKPEQGEAQAAARKQYKTRGLVTADAETVFLMDKSLKEKGGHSDLIPVAMKADGTFYKSASVATEAGWEKLRTHVRGAVRQIGTDILGGRVEAEPYRLGKKTACAFCPYRPVCSFDPQLSGNKERTMRQYGKNDIWLALEETAPGEQGNGKGGGTHDGFGK</sequence>
<keyword evidence="1" id="KW-0547">Nucleotide-binding</keyword>
<accession>A0ACC7NYW3</accession>
<evidence type="ECO:0000313" key="1">
    <source>
        <dbReference type="EMBL" id="MFM9329685.1"/>
    </source>
</evidence>
<keyword evidence="1" id="KW-0378">Hydrolase</keyword>
<protein>
    <submittedName>
        <fullName evidence="1">Helicase-exonuclease AddAB subunit AddB</fullName>
        <ecNumber evidence="1">3.1.-.-</ecNumber>
        <ecNumber evidence="1">3.6.4.12</ecNumber>
    </submittedName>
</protein>
<keyword evidence="2" id="KW-1185">Reference proteome</keyword>
<keyword evidence="1" id="KW-0067">ATP-binding</keyword>
<dbReference type="EC" id="3.6.4.12" evidence="1"/>
<organism evidence="1 2">
    <name type="scientific">Paenibacillus mesotrionivorans</name>
    <dbReference type="NCBI Taxonomy" id="3160968"/>
    <lineage>
        <taxon>Bacteria</taxon>
        <taxon>Bacillati</taxon>
        <taxon>Bacillota</taxon>
        <taxon>Bacilli</taxon>
        <taxon>Bacillales</taxon>
        <taxon>Paenibacillaceae</taxon>
        <taxon>Paenibacillus</taxon>
    </lineage>
</organism>
<comment type="caution">
    <text evidence="1">The sequence shown here is derived from an EMBL/GenBank/DDBJ whole genome shotgun (WGS) entry which is preliminary data.</text>
</comment>
<dbReference type="EC" id="3.1.-.-" evidence="1"/>